<name>A0ABT7UZA6_9LACO</name>
<reference evidence="3" key="1">
    <citation type="submission" date="2023-06" db="EMBL/GenBank/DDBJ databases">
        <title>Identification and characterization of horizontal gene transfer across gut microbiota members of farm animals based on homology search.</title>
        <authorList>
            <person name="Zeman M."/>
            <person name="Kubasova T."/>
            <person name="Jahodarova E."/>
            <person name="Nykrynova M."/>
            <person name="Rychlik I."/>
        </authorList>
    </citation>
    <scope>NUCLEOTIDE SEQUENCE [LARGE SCALE GENOMIC DNA]</scope>
    <source>
        <strain evidence="3">161_Gplus</strain>
    </source>
</reference>
<organism evidence="2 3">
    <name type="scientific">Limosilactobacillus pontis</name>
    <dbReference type="NCBI Taxonomy" id="35787"/>
    <lineage>
        <taxon>Bacteria</taxon>
        <taxon>Bacillati</taxon>
        <taxon>Bacillota</taxon>
        <taxon>Bacilli</taxon>
        <taxon>Lactobacillales</taxon>
        <taxon>Lactobacillaceae</taxon>
        <taxon>Limosilactobacillus</taxon>
    </lineage>
</organism>
<dbReference type="Proteomes" id="UP001529343">
    <property type="component" value="Unassembled WGS sequence"/>
</dbReference>
<dbReference type="Gene3D" id="3.40.1620.10">
    <property type="entry name" value="YefM-like domain"/>
    <property type="match status" value="1"/>
</dbReference>
<dbReference type="SUPFAM" id="SSF143120">
    <property type="entry name" value="YefM-like"/>
    <property type="match status" value="1"/>
</dbReference>
<protein>
    <recommendedName>
        <fullName evidence="4">Antitoxin</fullName>
    </recommendedName>
</protein>
<evidence type="ECO:0000313" key="3">
    <source>
        <dbReference type="Proteomes" id="UP001529343"/>
    </source>
</evidence>
<gene>
    <name evidence="2" type="ORF">QUW44_04385</name>
</gene>
<dbReference type="EMBL" id="JAUDDW010000012">
    <property type="protein sequence ID" value="MDM8266402.1"/>
    <property type="molecule type" value="Genomic_DNA"/>
</dbReference>
<accession>A0ABT7UZA6</accession>
<keyword evidence="3" id="KW-1185">Reference proteome</keyword>
<evidence type="ECO:0000256" key="1">
    <source>
        <dbReference type="ARBA" id="ARBA00009981"/>
    </source>
</evidence>
<dbReference type="RefSeq" id="WP_289586026.1">
    <property type="nucleotide sequence ID" value="NZ_JAUDDW010000012.1"/>
</dbReference>
<comment type="similarity">
    <text evidence="1">Belongs to the phD/YefM antitoxin family.</text>
</comment>
<evidence type="ECO:0008006" key="4">
    <source>
        <dbReference type="Google" id="ProtNLM"/>
    </source>
</evidence>
<proteinExistence type="inferred from homology"/>
<evidence type="ECO:0000313" key="2">
    <source>
        <dbReference type="EMBL" id="MDM8266402.1"/>
    </source>
</evidence>
<sequence length="47" mass="5332">MNNIVTPTQGRKEFFKLIKQVNEHKKPIIVKPIKNGEKSAVVIGEDD</sequence>
<comment type="caution">
    <text evidence="2">The sequence shown here is derived from an EMBL/GenBank/DDBJ whole genome shotgun (WGS) entry which is preliminary data.</text>
</comment>
<dbReference type="InterPro" id="IPR036165">
    <property type="entry name" value="YefM-like_sf"/>
</dbReference>